<evidence type="ECO:0000313" key="2">
    <source>
        <dbReference type="Proteomes" id="UP000001405"/>
    </source>
</evidence>
<sequence>MEISNLVFLFFKLHPVKVLDTKFLQFIYKGNNKSHE</sequence>
<organism evidence="2">
    <name type="scientific">Atelocyanobacterium thalassa (isolate ALOHA)</name>
    <dbReference type="NCBI Taxonomy" id="1453429"/>
    <lineage>
        <taxon>Bacteria</taxon>
        <taxon>Bacillati</taxon>
        <taxon>Cyanobacteriota</taxon>
        <taxon>Cyanophyceae</taxon>
        <taxon>Oscillatoriophycideae</taxon>
        <taxon>Chroococcales</taxon>
        <taxon>Aphanothecaceae</taxon>
        <taxon>Candidatus Atelocyanobacterium</taxon>
        <taxon>Candidatus Atelocyanobacterium thalassae</taxon>
    </lineage>
</organism>
<dbReference type="KEGG" id="cyu:UCYN_01700"/>
<dbReference type="EMBL" id="CP001842">
    <property type="protein sequence ID" value="ADB94919.1"/>
    <property type="molecule type" value="Genomic_DNA"/>
</dbReference>
<dbReference type="STRING" id="1453429.UCYN_01700"/>
<dbReference type="AlphaFoldDB" id="D3EN69"/>
<keyword evidence="2" id="KW-1185">Reference proteome</keyword>
<gene>
    <name evidence="1" type="ordered locus">UCYN_01700</name>
</gene>
<dbReference type="Proteomes" id="UP000001405">
    <property type="component" value="Chromosome"/>
</dbReference>
<evidence type="ECO:0000313" key="1">
    <source>
        <dbReference type="EMBL" id="ADB94919.1"/>
    </source>
</evidence>
<dbReference type="HOGENOM" id="CLU_3355171_0_0_3"/>
<reference evidence="1 2" key="1">
    <citation type="journal article" date="2010" name="Nature">
        <title>Metabolic streamlining in an open-ocean nitrogen-fixing cyanobacterium.</title>
        <authorList>
            <person name="Tripp H.J."/>
            <person name="Bench S.R."/>
            <person name="Turk K.A."/>
            <person name="Foster R.A."/>
            <person name="Desany B.A."/>
            <person name="Niazi F."/>
            <person name="Affourtit J.P."/>
            <person name="Zehr J.P."/>
        </authorList>
    </citation>
    <scope>NUCLEOTIDE SEQUENCE [LARGE SCALE GENOMIC DNA]</scope>
    <source>
        <strain evidence="2">ALOHA</strain>
    </source>
</reference>
<name>D3EN69_ATETH</name>
<accession>D3EN69</accession>
<proteinExistence type="predicted"/>
<protein>
    <submittedName>
        <fullName evidence="1">Uncharacterized protein</fullName>
    </submittedName>
</protein>